<evidence type="ECO:0000313" key="2">
    <source>
        <dbReference type="Proteomes" id="UP001469553"/>
    </source>
</evidence>
<organism evidence="1 2">
    <name type="scientific">Ameca splendens</name>
    <dbReference type="NCBI Taxonomy" id="208324"/>
    <lineage>
        <taxon>Eukaryota</taxon>
        <taxon>Metazoa</taxon>
        <taxon>Chordata</taxon>
        <taxon>Craniata</taxon>
        <taxon>Vertebrata</taxon>
        <taxon>Euteleostomi</taxon>
        <taxon>Actinopterygii</taxon>
        <taxon>Neopterygii</taxon>
        <taxon>Teleostei</taxon>
        <taxon>Neoteleostei</taxon>
        <taxon>Acanthomorphata</taxon>
        <taxon>Ovalentaria</taxon>
        <taxon>Atherinomorphae</taxon>
        <taxon>Cyprinodontiformes</taxon>
        <taxon>Goodeidae</taxon>
        <taxon>Ameca</taxon>
    </lineage>
</organism>
<name>A0ABV0ZAB5_9TELE</name>
<dbReference type="Proteomes" id="UP001469553">
    <property type="component" value="Unassembled WGS sequence"/>
</dbReference>
<proteinExistence type="predicted"/>
<protein>
    <submittedName>
        <fullName evidence="1">Uncharacterized protein</fullName>
    </submittedName>
</protein>
<comment type="caution">
    <text evidence="1">The sequence shown here is derived from an EMBL/GenBank/DDBJ whole genome shotgun (WGS) entry which is preliminary data.</text>
</comment>
<evidence type="ECO:0000313" key="1">
    <source>
        <dbReference type="EMBL" id="MEQ2303163.1"/>
    </source>
</evidence>
<keyword evidence="2" id="KW-1185">Reference proteome</keyword>
<gene>
    <name evidence="1" type="ORF">AMECASPLE_013878</name>
</gene>
<sequence length="106" mass="12153">MILTRSYGFKEDSQIQGYSSSLRSLDLFYTLLHQLLKSSRMMIDEGTYKCWNRNDICRDSMKKLFFRLSVGVVLLQSAAGIIEHNPQLLCLQKLRVPAACLFSLST</sequence>
<accession>A0ABV0ZAB5</accession>
<dbReference type="EMBL" id="JAHRIP010057351">
    <property type="protein sequence ID" value="MEQ2303163.1"/>
    <property type="molecule type" value="Genomic_DNA"/>
</dbReference>
<reference evidence="1 2" key="1">
    <citation type="submission" date="2021-06" db="EMBL/GenBank/DDBJ databases">
        <authorList>
            <person name="Palmer J.M."/>
        </authorList>
    </citation>
    <scope>NUCLEOTIDE SEQUENCE [LARGE SCALE GENOMIC DNA]</scope>
    <source>
        <strain evidence="1 2">AS_MEX2019</strain>
        <tissue evidence="1">Muscle</tissue>
    </source>
</reference>